<sequence>MWKQSTLCFPNATIYIPIINFSNSLTVHQQTALTTLNTTIASKYNFIPEINPLLFHVTSRDNIHWTLQTAEMLLRYWKQHLNY</sequence>
<organism evidence="1 2">
    <name type="scientific">Champsocephalus gunnari</name>
    <name type="common">Mackerel icefish</name>
    <dbReference type="NCBI Taxonomy" id="52237"/>
    <lineage>
        <taxon>Eukaryota</taxon>
        <taxon>Metazoa</taxon>
        <taxon>Chordata</taxon>
        <taxon>Craniata</taxon>
        <taxon>Vertebrata</taxon>
        <taxon>Euteleostomi</taxon>
        <taxon>Actinopterygii</taxon>
        <taxon>Neopterygii</taxon>
        <taxon>Teleostei</taxon>
        <taxon>Neoteleostei</taxon>
        <taxon>Acanthomorphata</taxon>
        <taxon>Eupercaria</taxon>
        <taxon>Perciformes</taxon>
        <taxon>Notothenioidei</taxon>
        <taxon>Channichthyidae</taxon>
        <taxon>Champsocephalus</taxon>
    </lineage>
</organism>
<accession>A0AAN8C3D9</accession>
<evidence type="ECO:0000313" key="2">
    <source>
        <dbReference type="Proteomes" id="UP001331515"/>
    </source>
</evidence>
<evidence type="ECO:0000313" key="1">
    <source>
        <dbReference type="EMBL" id="KAK5896365.1"/>
    </source>
</evidence>
<dbReference type="EMBL" id="JAURVH010001534">
    <property type="protein sequence ID" value="KAK5896365.1"/>
    <property type="molecule type" value="Genomic_DNA"/>
</dbReference>
<keyword evidence="2" id="KW-1185">Reference proteome</keyword>
<dbReference type="Proteomes" id="UP001331515">
    <property type="component" value="Unassembled WGS sequence"/>
</dbReference>
<name>A0AAN8C3D9_CHAGU</name>
<dbReference type="AlphaFoldDB" id="A0AAN8C3D9"/>
<reference evidence="1 2" key="1">
    <citation type="journal article" date="2023" name="Mol. Biol. Evol.">
        <title>Genomics of Secondarily Temperate Adaptation in the Only Non-Antarctic Icefish.</title>
        <authorList>
            <person name="Rivera-Colon A.G."/>
            <person name="Rayamajhi N."/>
            <person name="Minhas B.F."/>
            <person name="Madrigal G."/>
            <person name="Bilyk K.T."/>
            <person name="Yoon V."/>
            <person name="Hune M."/>
            <person name="Gregory S."/>
            <person name="Cheng C.H.C."/>
            <person name="Catchen J.M."/>
        </authorList>
    </citation>
    <scope>NUCLEOTIDE SEQUENCE [LARGE SCALE GENOMIC DNA]</scope>
    <source>
        <tissue evidence="1">White muscle</tissue>
    </source>
</reference>
<gene>
    <name evidence="1" type="ORF">CgunFtcFv8_009973</name>
</gene>
<proteinExistence type="predicted"/>
<comment type="caution">
    <text evidence="1">The sequence shown here is derived from an EMBL/GenBank/DDBJ whole genome shotgun (WGS) entry which is preliminary data.</text>
</comment>
<protein>
    <submittedName>
        <fullName evidence="1">Uncharacterized protein</fullName>
    </submittedName>
</protein>